<evidence type="ECO:0000256" key="5">
    <source>
        <dbReference type="HAMAP-Rule" id="MF_00948"/>
    </source>
</evidence>
<dbReference type="OrthoDB" id="9809075at2"/>
<dbReference type="InterPro" id="IPR047050">
    <property type="entry name" value="NGN"/>
</dbReference>
<dbReference type="GO" id="GO:0005829">
    <property type="term" value="C:cytosol"/>
    <property type="evidence" value="ECO:0007669"/>
    <property type="project" value="TreeGrafter"/>
</dbReference>
<dbReference type="SUPFAM" id="SSF82679">
    <property type="entry name" value="N-utilization substance G protein NusG, N-terminal domain"/>
    <property type="match status" value="1"/>
</dbReference>
<dbReference type="Gene3D" id="2.30.30.30">
    <property type="match status" value="1"/>
</dbReference>
<dbReference type="SMART" id="SM00738">
    <property type="entry name" value="NGN"/>
    <property type="match status" value="1"/>
</dbReference>
<comment type="function">
    <text evidence="5">Participates in transcription elongation, termination and antitermination.</text>
</comment>
<dbReference type="InterPro" id="IPR043425">
    <property type="entry name" value="NusG-like"/>
</dbReference>
<dbReference type="Pfam" id="PF02357">
    <property type="entry name" value="NusG"/>
    <property type="match status" value="1"/>
</dbReference>
<dbReference type="GO" id="GO:0006353">
    <property type="term" value="P:DNA-templated transcription termination"/>
    <property type="evidence" value="ECO:0007669"/>
    <property type="project" value="UniProtKB-UniRule"/>
</dbReference>
<keyword evidence="3 5" id="KW-0805">Transcription regulation</keyword>
<dbReference type="Proteomes" id="UP000295757">
    <property type="component" value="Unassembled WGS sequence"/>
</dbReference>
<dbReference type="PANTHER" id="PTHR30265">
    <property type="entry name" value="RHO-INTERACTING TRANSCRIPTION TERMINATION FACTOR NUSG"/>
    <property type="match status" value="1"/>
</dbReference>
<protein>
    <recommendedName>
        <fullName evidence="5 6">Transcription termination/antitermination protein NusG</fullName>
    </recommendedName>
</protein>
<dbReference type="HAMAP" id="MF_00948">
    <property type="entry name" value="NusG"/>
    <property type="match status" value="1"/>
</dbReference>
<dbReference type="GO" id="GO:0031564">
    <property type="term" value="P:transcription antitermination"/>
    <property type="evidence" value="ECO:0007669"/>
    <property type="project" value="UniProtKB-UniRule"/>
</dbReference>
<dbReference type="InterPro" id="IPR010216">
    <property type="entry name" value="Transcrpt_antiterm_NusG_myco"/>
</dbReference>
<dbReference type="InterPro" id="IPR014722">
    <property type="entry name" value="Rib_uL2_dom2"/>
</dbReference>
<dbReference type="SUPFAM" id="SSF50104">
    <property type="entry name" value="Translation proteins SH3-like domain"/>
    <property type="match status" value="1"/>
</dbReference>
<keyword evidence="2 5" id="KW-0889">Transcription antitermination</keyword>
<dbReference type="NCBIfam" id="TIGR01956">
    <property type="entry name" value="NusG_myco"/>
    <property type="match status" value="1"/>
</dbReference>
<keyword evidence="1 5" id="KW-0806">Transcription termination</keyword>
<reference evidence="8 9" key="1">
    <citation type="submission" date="2019-03" db="EMBL/GenBank/DDBJ databases">
        <title>Genomic Encyclopedia of Archaeal and Bacterial Type Strains, Phase II (KMG-II): from individual species to whole genera.</title>
        <authorList>
            <person name="Goeker M."/>
        </authorList>
    </citation>
    <scope>NUCLEOTIDE SEQUENCE [LARGE SCALE GENOMIC DNA]</scope>
    <source>
        <strain evidence="8 9">ATCC 35214</strain>
    </source>
</reference>
<evidence type="ECO:0000256" key="6">
    <source>
        <dbReference type="NCBIfam" id="TIGR01956"/>
    </source>
</evidence>
<dbReference type="RefSeq" id="WP_134111220.1">
    <property type="nucleotide sequence ID" value="NZ_SOCN01000004.1"/>
</dbReference>
<comment type="similarity">
    <text evidence="5">Belongs to the NusG family.</text>
</comment>
<organism evidence="8 9">
    <name type="scientific">Mycoplasmopsis mustelae</name>
    <dbReference type="NCBI Taxonomy" id="171289"/>
    <lineage>
        <taxon>Bacteria</taxon>
        <taxon>Bacillati</taxon>
        <taxon>Mycoplasmatota</taxon>
        <taxon>Mycoplasmoidales</taxon>
        <taxon>Metamycoplasmataceae</taxon>
        <taxon>Mycoplasmopsis</taxon>
    </lineage>
</organism>
<comment type="caution">
    <text evidence="8">The sequence shown here is derived from an EMBL/GenBank/DDBJ whole genome shotgun (WGS) entry which is preliminary data.</text>
</comment>
<dbReference type="InterPro" id="IPR008991">
    <property type="entry name" value="Translation_prot_SH3-like_sf"/>
</dbReference>
<gene>
    <name evidence="5" type="primary">nusG</name>
    <name evidence="8" type="ORF">BCF59_0681</name>
</gene>
<accession>A0A4R7UE26</accession>
<keyword evidence="9" id="KW-1185">Reference proteome</keyword>
<dbReference type="InterPro" id="IPR001062">
    <property type="entry name" value="Transcrpt_antiterm_NusG"/>
</dbReference>
<sequence length="200" mass="23054">MDNLKWYMISTVRGKEDQVIESLNNRIVAEGLVDDFDNNATDLGAFKIFLKPTLTAKEQQKKLAGEEYKIKYINLYPGYIFAKMHMTDKAWFLVRNTQYVTGLIGSSGKGAKPTPVSELEIRKMFKTEKQATEKFKSNKFNFGYHENDFVEIIDKPYEGYIGQILKLDPKNKEVTLLIERYGKKIEITLSTDSIRVSDTK</sequence>
<evidence type="ECO:0000313" key="9">
    <source>
        <dbReference type="Proteomes" id="UP000295757"/>
    </source>
</evidence>
<evidence type="ECO:0000256" key="2">
    <source>
        <dbReference type="ARBA" id="ARBA00022814"/>
    </source>
</evidence>
<dbReference type="InterPro" id="IPR036735">
    <property type="entry name" value="NGN_dom_sf"/>
</dbReference>
<evidence type="ECO:0000259" key="7">
    <source>
        <dbReference type="SMART" id="SM00738"/>
    </source>
</evidence>
<dbReference type="PANTHER" id="PTHR30265:SF2">
    <property type="entry name" value="TRANSCRIPTION TERMINATION_ANTITERMINATION PROTEIN NUSG"/>
    <property type="match status" value="1"/>
</dbReference>
<evidence type="ECO:0000313" key="8">
    <source>
        <dbReference type="EMBL" id="TDV23058.1"/>
    </source>
</evidence>
<evidence type="ECO:0000256" key="4">
    <source>
        <dbReference type="ARBA" id="ARBA00023163"/>
    </source>
</evidence>
<dbReference type="GO" id="GO:0032784">
    <property type="term" value="P:regulation of DNA-templated transcription elongation"/>
    <property type="evidence" value="ECO:0007669"/>
    <property type="project" value="InterPro"/>
</dbReference>
<dbReference type="EMBL" id="SOCN01000004">
    <property type="protein sequence ID" value="TDV23058.1"/>
    <property type="molecule type" value="Genomic_DNA"/>
</dbReference>
<dbReference type="AlphaFoldDB" id="A0A4R7UE26"/>
<proteinExistence type="inferred from homology"/>
<name>A0A4R7UE26_9BACT</name>
<dbReference type="CDD" id="cd09891">
    <property type="entry name" value="NGN_Bact_1"/>
    <property type="match status" value="1"/>
</dbReference>
<dbReference type="InterPro" id="IPR006645">
    <property type="entry name" value="NGN-like_dom"/>
</dbReference>
<feature type="domain" description="NusG-like N-terminal" evidence="7">
    <location>
        <begin position="3"/>
        <end position="128"/>
    </location>
</feature>
<keyword evidence="4 5" id="KW-0804">Transcription</keyword>
<evidence type="ECO:0000256" key="3">
    <source>
        <dbReference type="ARBA" id="ARBA00023015"/>
    </source>
</evidence>
<dbReference type="GO" id="GO:0006354">
    <property type="term" value="P:DNA-templated transcription elongation"/>
    <property type="evidence" value="ECO:0007669"/>
    <property type="project" value="UniProtKB-UniRule"/>
</dbReference>
<evidence type="ECO:0000256" key="1">
    <source>
        <dbReference type="ARBA" id="ARBA00022472"/>
    </source>
</evidence>
<dbReference type="Gene3D" id="3.30.70.940">
    <property type="entry name" value="NusG, N-terminal domain"/>
    <property type="match status" value="1"/>
</dbReference>